<dbReference type="Proteomes" id="UP001189619">
    <property type="component" value="Chromosome"/>
</dbReference>
<dbReference type="KEGG" id="bayd:BSPP4475_03420"/>
<organism evidence="2 3">
    <name type="scientific">Brevibacillus aydinogluensis</name>
    <dbReference type="NCBI Taxonomy" id="927786"/>
    <lineage>
        <taxon>Bacteria</taxon>
        <taxon>Bacillati</taxon>
        <taxon>Bacillota</taxon>
        <taxon>Bacilli</taxon>
        <taxon>Bacillales</taxon>
        <taxon>Paenibacillaceae</taxon>
        <taxon>Brevibacillus</taxon>
    </lineage>
</organism>
<accession>A0AA48RG80</accession>
<feature type="transmembrane region" description="Helical" evidence="1">
    <location>
        <begin position="6"/>
        <end position="24"/>
    </location>
</feature>
<sequence>MSTWIFLSIIVGGLLVFGVVYDRVTKRKANVKDLDTAMKNSSPSNMVYKETFLHEQQNKIHDYNQLH</sequence>
<keyword evidence="3" id="KW-1185">Reference proteome</keyword>
<evidence type="ECO:0000313" key="3">
    <source>
        <dbReference type="Proteomes" id="UP001189619"/>
    </source>
</evidence>
<keyword evidence="1" id="KW-0472">Membrane</keyword>
<evidence type="ECO:0000313" key="2">
    <source>
        <dbReference type="EMBL" id="CAJ1001371.1"/>
    </source>
</evidence>
<proteinExistence type="predicted"/>
<keyword evidence="1" id="KW-1133">Transmembrane helix</keyword>
<protein>
    <submittedName>
        <fullName evidence="2">DUF1514 domain-containing protein</fullName>
    </submittedName>
</protein>
<gene>
    <name evidence="2" type="ORF">BSPP4475_03420</name>
</gene>
<keyword evidence="1" id="KW-0812">Transmembrane</keyword>
<name>A0AA48RG80_9BACL</name>
<dbReference type="AlphaFoldDB" id="A0AA48RG80"/>
<evidence type="ECO:0000256" key="1">
    <source>
        <dbReference type="SAM" id="Phobius"/>
    </source>
</evidence>
<reference evidence="2" key="1">
    <citation type="submission" date="2023-07" db="EMBL/GenBank/DDBJ databases">
        <authorList>
            <person name="Ivanov I."/>
            <person name="Teneva D."/>
            <person name="Stoikov I."/>
        </authorList>
    </citation>
    <scope>NUCLEOTIDE SEQUENCE</scope>
    <source>
        <strain evidence="2">4475</strain>
    </source>
</reference>
<dbReference type="EMBL" id="OY569118">
    <property type="protein sequence ID" value="CAJ1001371.1"/>
    <property type="molecule type" value="Genomic_DNA"/>
</dbReference>